<protein>
    <submittedName>
        <fullName evidence="8">Outer membrane cobalamin receptor protein</fullName>
    </submittedName>
</protein>
<organism evidence="8 9">
    <name type="scientific">Xanthomonas vesicatoria ATCC 35937</name>
    <dbReference type="NCBI Taxonomy" id="925775"/>
    <lineage>
        <taxon>Bacteria</taxon>
        <taxon>Pseudomonadati</taxon>
        <taxon>Pseudomonadota</taxon>
        <taxon>Gammaproteobacteria</taxon>
        <taxon>Lysobacterales</taxon>
        <taxon>Lysobacteraceae</taxon>
        <taxon>Xanthomonas</taxon>
    </lineage>
</organism>
<keyword evidence="5" id="KW-1134">Transmembrane beta strand</keyword>
<gene>
    <name evidence="8" type="ORF">XVE_2899</name>
</gene>
<feature type="domain" description="TonB-dependent receptor plug" evidence="7">
    <location>
        <begin position="61"/>
        <end position="174"/>
    </location>
</feature>
<evidence type="ECO:0000256" key="5">
    <source>
        <dbReference type="PROSITE-ProRule" id="PRU01360"/>
    </source>
</evidence>
<keyword evidence="2 6" id="KW-0732">Signal</keyword>
<evidence type="ECO:0000313" key="9">
    <source>
        <dbReference type="Proteomes" id="UP000003299"/>
    </source>
</evidence>
<dbReference type="InterPro" id="IPR037066">
    <property type="entry name" value="Plug_dom_sf"/>
</dbReference>
<dbReference type="GO" id="GO:0015344">
    <property type="term" value="F:siderophore uptake transmembrane transporter activity"/>
    <property type="evidence" value="ECO:0007669"/>
    <property type="project" value="TreeGrafter"/>
</dbReference>
<feature type="chain" id="PRO_5003248319" evidence="6">
    <location>
        <begin position="28"/>
        <end position="250"/>
    </location>
</feature>
<dbReference type="GO" id="GO:0009279">
    <property type="term" value="C:cell outer membrane"/>
    <property type="evidence" value="ECO:0007669"/>
    <property type="project" value="UniProtKB-SubCell"/>
</dbReference>
<keyword evidence="8" id="KW-0675">Receptor</keyword>
<dbReference type="Proteomes" id="UP000003299">
    <property type="component" value="Unassembled WGS sequence"/>
</dbReference>
<name>F0BFB4_9XANT</name>
<dbReference type="Gene3D" id="2.170.130.10">
    <property type="entry name" value="TonB-dependent receptor, plug domain"/>
    <property type="match status" value="1"/>
</dbReference>
<dbReference type="EMBL" id="AEQV01000101">
    <property type="protein sequence ID" value="EGD08826.1"/>
    <property type="molecule type" value="Genomic_DNA"/>
</dbReference>
<keyword evidence="5" id="KW-0813">Transport</keyword>
<keyword evidence="4" id="KW-0406">Ion transport</keyword>
<evidence type="ECO:0000256" key="6">
    <source>
        <dbReference type="SAM" id="SignalP"/>
    </source>
</evidence>
<comment type="caution">
    <text evidence="8">The sequence shown here is derived from an EMBL/GenBank/DDBJ whole genome shotgun (WGS) entry which is preliminary data.</text>
</comment>
<evidence type="ECO:0000256" key="4">
    <source>
        <dbReference type="ARBA" id="ARBA00023065"/>
    </source>
</evidence>
<keyword evidence="1" id="KW-0410">Iron transport</keyword>
<comment type="similarity">
    <text evidence="5">Belongs to the TonB-dependent receptor family.</text>
</comment>
<evidence type="ECO:0000259" key="7">
    <source>
        <dbReference type="Pfam" id="PF07715"/>
    </source>
</evidence>
<dbReference type="PANTHER" id="PTHR32552:SF89">
    <property type="entry name" value="CATECHOLATE SIDEROPHORE RECEPTOR FIU"/>
    <property type="match status" value="1"/>
</dbReference>
<feature type="signal peptide" evidence="6">
    <location>
        <begin position="1"/>
        <end position="27"/>
    </location>
</feature>
<keyword evidence="5" id="KW-0812">Transmembrane</keyword>
<keyword evidence="3" id="KW-0408">Iron</keyword>
<accession>F0BFB4</accession>
<dbReference type="InterPro" id="IPR012910">
    <property type="entry name" value="Plug_dom"/>
</dbReference>
<dbReference type="PROSITE" id="PS52016">
    <property type="entry name" value="TONB_DEPENDENT_REC_3"/>
    <property type="match status" value="1"/>
</dbReference>
<evidence type="ECO:0000256" key="1">
    <source>
        <dbReference type="ARBA" id="ARBA00022496"/>
    </source>
</evidence>
<evidence type="ECO:0000313" key="8">
    <source>
        <dbReference type="EMBL" id="EGD08826.1"/>
    </source>
</evidence>
<comment type="subcellular location">
    <subcellularLocation>
        <location evidence="5">Cell outer membrane</location>
        <topology evidence="5">Multi-pass membrane protein</topology>
    </subcellularLocation>
</comment>
<dbReference type="AlphaFoldDB" id="F0BFB4"/>
<keyword evidence="5" id="KW-0998">Cell outer membrane</keyword>
<reference evidence="8 9" key="1">
    <citation type="journal article" date="2011" name="BMC Genomics">
        <title>Comparative genomics reveals diversity among xanthomonads infecting tomato and pepper.</title>
        <authorList>
            <person name="Potnis N."/>
            <person name="Krasileva K."/>
            <person name="Chow V."/>
            <person name="Almeida N.F."/>
            <person name="Patil P.B."/>
            <person name="Ryan R.P."/>
            <person name="Sharlach M."/>
            <person name="Behlau F."/>
            <person name="Dow J.M."/>
            <person name="Momol M.T."/>
            <person name="White F.F."/>
            <person name="Preston J.F."/>
            <person name="Vinatzer B.A."/>
            <person name="Koebnik R."/>
            <person name="Setubal J.C."/>
            <person name="Norman D.J."/>
            <person name="Staskawicz B.J."/>
            <person name="Jones J.B."/>
        </authorList>
    </citation>
    <scope>NUCLEOTIDE SEQUENCE [LARGE SCALE GENOMIC DNA]</scope>
    <source>
        <strain evidence="8 9">ATCC 35937</strain>
    </source>
</reference>
<evidence type="ECO:0000256" key="2">
    <source>
        <dbReference type="ARBA" id="ARBA00022729"/>
    </source>
</evidence>
<dbReference type="PANTHER" id="PTHR32552">
    <property type="entry name" value="FERRICHROME IRON RECEPTOR-RELATED"/>
    <property type="match status" value="1"/>
</dbReference>
<evidence type="ECO:0000256" key="3">
    <source>
        <dbReference type="ARBA" id="ARBA00023004"/>
    </source>
</evidence>
<dbReference type="SUPFAM" id="SSF56935">
    <property type="entry name" value="Porins"/>
    <property type="match status" value="1"/>
</dbReference>
<dbReference type="Pfam" id="PF07715">
    <property type="entry name" value="Plug"/>
    <property type="match status" value="1"/>
</dbReference>
<feature type="non-terminal residue" evidence="8">
    <location>
        <position position="250"/>
    </location>
</feature>
<sequence length="250" mass="25949">MSTLHTLRLHALACAVVSCLCAPAALAQDTAAAPATPPATDSAAVNLDSVFVTGTSTATTKLKSSVSVSTVGAEAIEQSAPRSTAEIFRNIPGIRSESSGGEGNANIAVRGLPVASGGAKFLQLQEDGLPVMEFGDIAFGNADIFLRSDFTMDRIEAIRGGSASTFTSNAPGGIINFISKTGDTEGGSVGVSRGLDYDNTRIDFNYGAPFAEHWQFNIGGFFRQGDGVRDAGYTTDKGGQLKANLTRLFE</sequence>
<keyword evidence="5" id="KW-0472">Membrane</keyword>
<dbReference type="RefSeq" id="WP_005993775.1">
    <property type="nucleotide sequence ID" value="NZ_AEQV01000101.1"/>
</dbReference>
<dbReference type="InterPro" id="IPR039426">
    <property type="entry name" value="TonB-dep_rcpt-like"/>
</dbReference>
<proteinExistence type="inferred from homology"/>